<dbReference type="Pfam" id="PF03099">
    <property type="entry name" value="BPL_LplA_LipB"/>
    <property type="match status" value="1"/>
</dbReference>
<evidence type="ECO:0000256" key="2">
    <source>
        <dbReference type="SAM" id="MobiDB-lite"/>
    </source>
</evidence>
<organism evidence="4 5">
    <name type="scientific">Pseudoscardovia radai</name>
    <dbReference type="NCBI Taxonomy" id="987066"/>
    <lineage>
        <taxon>Bacteria</taxon>
        <taxon>Bacillati</taxon>
        <taxon>Actinomycetota</taxon>
        <taxon>Actinomycetes</taxon>
        <taxon>Bifidobacteriales</taxon>
        <taxon>Bifidobacteriaceae</taxon>
        <taxon>Pseudoscardovia</taxon>
    </lineage>
</organism>
<protein>
    <submittedName>
        <fullName evidence="4">Biotin--[acetyl-CoA-carboxylase] ligase</fullName>
    </submittedName>
</protein>
<name>A0A261F0G2_9BIFI</name>
<dbReference type="InterPro" id="IPR045864">
    <property type="entry name" value="aa-tRNA-synth_II/BPL/LPL"/>
</dbReference>
<reference evidence="4 5" key="1">
    <citation type="journal article" date="2017" name="BMC Genomics">
        <title>Comparative genomic and phylogenomic analyses of the Bifidobacteriaceae family.</title>
        <authorList>
            <person name="Lugli G.A."/>
            <person name="Milani C."/>
            <person name="Turroni F."/>
            <person name="Duranti S."/>
            <person name="Mancabelli L."/>
            <person name="Mangifesta M."/>
            <person name="Ferrario C."/>
            <person name="Modesto M."/>
            <person name="Mattarelli P."/>
            <person name="Jiri K."/>
            <person name="van Sinderen D."/>
            <person name="Ventura M."/>
        </authorList>
    </citation>
    <scope>NUCLEOTIDE SEQUENCE [LARGE SCALE GENOMIC DNA]</scope>
    <source>
        <strain evidence="4 5">DSM 24742</strain>
    </source>
</reference>
<feature type="domain" description="BPL/LPL catalytic" evidence="3">
    <location>
        <begin position="29"/>
        <end position="131"/>
    </location>
</feature>
<feature type="region of interest" description="Disordered" evidence="2">
    <location>
        <begin position="294"/>
        <end position="323"/>
    </location>
</feature>
<proteinExistence type="predicted"/>
<dbReference type="InterPro" id="IPR004408">
    <property type="entry name" value="Biotin_CoA_COase_ligase"/>
</dbReference>
<dbReference type="PANTHER" id="PTHR12835">
    <property type="entry name" value="BIOTIN PROTEIN LIGASE"/>
    <property type="match status" value="1"/>
</dbReference>
<accession>A0A261F0G2</accession>
<dbReference type="Proteomes" id="UP000216725">
    <property type="component" value="Unassembled WGS sequence"/>
</dbReference>
<dbReference type="InterPro" id="IPR004143">
    <property type="entry name" value="BPL_LPL_catalytic"/>
</dbReference>
<dbReference type="AlphaFoldDB" id="A0A261F0G2"/>
<gene>
    <name evidence="4" type="ORF">PSRA_0310</name>
</gene>
<dbReference type="Gene3D" id="2.30.30.100">
    <property type="match status" value="1"/>
</dbReference>
<keyword evidence="5" id="KW-1185">Reference proteome</keyword>
<evidence type="ECO:0000256" key="1">
    <source>
        <dbReference type="ARBA" id="ARBA00022598"/>
    </source>
</evidence>
<dbReference type="GO" id="GO:0004077">
    <property type="term" value="F:biotin--[biotin carboxyl-carrier protein] ligase activity"/>
    <property type="evidence" value="ECO:0007669"/>
    <property type="project" value="InterPro"/>
</dbReference>
<evidence type="ECO:0000313" key="5">
    <source>
        <dbReference type="Proteomes" id="UP000216725"/>
    </source>
</evidence>
<dbReference type="Gene3D" id="3.30.930.10">
    <property type="entry name" value="Bira Bifunctional Protein, Domain 2"/>
    <property type="match status" value="1"/>
</dbReference>
<evidence type="ECO:0000313" key="4">
    <source>
        <dbReference type="EMBL" id="OZG52578.1"/>
    </source>
</evidence>
<dbReference type="SUPFAM" id="SSF55681">
    <property type="entry name" value="Class II aaRS and biotin synthetases"/>
    <property type="match status" value="1"/>
</dbReference>
<evidence type="ECO:0000259" key="3">
    <source>
        <dbReference type="Pfam" id="PF03099"/>
    </source>
</evidence>
<dbReference type="CDD" id="cd16442">
    <property type="entry name" value="BPL"/>
    <property type="match status" value="1"/>
</dbReference>
<sequence>MLPTVGSTNTRARELFAAGVLAAPEPFPLDLLLADEQTAGRGRIGRTWTSGPRTSFLSSFVYRVPRAVVSGRLGGWLTTMAGVEAVETLRGIVRDAAGEQAARHVGLAWPNDVYWDDGKLGGILTEAVPAGDIVASDDSVSDDFVSDDSAIDDESVVIVVGIGLNLFLDAQPTPIATSLHRHVQGLPDFDTLRRAIAAGIARGMRRDMTRLVESSRLEPPSVPQDFPDRAEALSRTLGRRVEVTLPDGTRIRGRAEGILPTAALLVARDDGGSTEVTAGDVGMLPARMDGAAAATSSGAAGGTARRRPVSGPCLRHIDDDAAS</sequence>
<dbReference type="EMBL" id="MWWR01000003">
    <property type="protein sequence ID" value="OZG52578.1"/>
    <property type="molecule type" value="Genomic_DNA"/>
</dbReference>
<comment type="caution">
    <text evidence="4">The sequence shown here is derived from an EMBL/GenBank/DDBJ whole genome shotgun (WGS) entry which is preliminary data.</text>
</comment>
<dbReference type="GO" id="GO:0005737">
    <property type="term" value="C:cytoplasm"/>
    <property type="evidence" value="ECO:0007669"/>
    <property type="project" value="TreeGrafter"/>
</dbReference>
<keyword evidence="1 4" id="KW-0436">Ligase</keyword>
<dbReference type="PANTHER" id="PTHR12835:SF5">
    <property type="entry name" value="BIOTIN--PROTEIN LIGASE"/>
    <property type="match status" value="1"/>
</dbReference>